<keyword evidence="4 5" id="KW-0732">Signal</keyword>
<comment type="function">
    <text evidence="5">Effector that suppresses plant defense responses during pathogen infection.</text>
</comment>
<evidence type="ECO:0000313" key="7">
    <source>
        <dbReference type="Proteomes" id="UP000002640"/>
    </source>
</evidence>
<dbReference type="AlphaFoldDB" id="G5A930"/>
<accession>G5A930</accession>
<feature type="signal peptide" evidence="5">
    <location>
        <begin position="1"/>
        <end position="19"/>
    </location>
</feature>
<evidence type="ECO:0000256" key="4">
    <source>
        <dbReference type="ARBA" id="ARBA00022729"/>
    </source>
</evidence>
<name>G5A930_PHYSP</name>
<evidence type="ECO:0000256" key="5">
    <source>
        <dbReference type="RuleBase" id="RU367124"/>
    </source>
</evidence>
<keyword evidence="3 5" id="KW-0964">Secreted</keyword>
<dbReference type="Proteomes" id="UP000002640">
    <property type="component" value="Unassembled WGS sequence"/>
</dbReference>
<sequence>MRDSCLVLLAIVLATCAEATSTKWSLLPHSLRSMDAQDIASTRLLRGYEAADSVKESSEDRATGIKLLDDFFENQQLKMWAKKGVSAANALSLTKLDDAGNDIFASPSWRDVGFAT</sequence>
<dbReference type="Pfam" id="PF16810">
    <property type="entry name" value="RXLR"/>
    <property type="match status" value="1"/>
</dbReference>
<proteinExistence type="inferred from homology"/>
<reference evidence="6 7" key="1">
    <citation type="journal article" date="2006" name="Science">
        <title>Phytophthora genome sequences uncover evolutionary origins and mechanisms of pathogenesis.</title>
        <authorList>
            <person name="Tyler B.M."/>
            <person name="Tripathy S."/>
            <person name="Zhang X."/>
            <person name="Dehal P."/>
            <person name="Jiang R.H."/>
            <person name="Aerts A."/>
            <person name="Arredondo F.D."/>
            <person name="Baxter L."/>
            <person name="Bensasson D."/>
            <person name="Beynon J.L."/>
            <person name="Chapman J."/>
            <person name="Damasceno C.M."/>
            <person name="Dorrance A.E."/>
            <person name="Dou D."/>
            <person name="Dickerman A.W."/>
            <person name="Dubchak I.L."/>
            <person name="Garbelotto M."/>
            <person name="Gijzen M."/>
            <person name="Gordon S.G."/>
            <person name="Govers F."/>
            <person name="Grunwald N.J."/>
            <person name="Huang W."/>
            <person name="Ivors K.L."/>
            <person name="Jones R.W."/>
            <person name="Kamoun S."/>
            <person name="Krampis K."/>
            <person name="Lamour K.H."/>
            <person name="Lee M.K."/>
            <person name="McDonald W.H."/>
            <person name="Medina M."/>
            <person name="Meijer H.J."/>
            <person name="Nordberg E.K."/>
            <person name="Maclean D.J."/>
            <person name="Ospina-Giraldo M.D."/>
            <person name="Morris P.F."/>
            <person name="Phuntumart V."/>
            <person name="Putnam N.H."/>
            <person name="Rash S."/>
            <person name="Rose J.K."/>
            <person name="Sakihama Y."/>
            <person name="Salamov A.A."/>
            <person name="Savidor A."/>
            <person name="Scheuring C.F."/>
            <person name="Smith B.M."/>
            <person name="Sobral B.W."/>
            <person name="Terry A."/>
            <person name="Torto-Alalibo T.A."/>
            <person name="Win J."/>
            <person name="Xu Z."/>
            <person name="Zhang H."/>
            <person name="Grigoriev I.V."/>
            <person name="Rokhsar D.S."/>
            <person name="Boore J.L."/>
        </authorList>
    </citation>
    <scope>NUCLEOTIDE SEQUENCE [LARGE SCALE GENOMIC DNA]</scope>
    <source>
        <strain evidence="6 7">P6497</strain>
    </source>
</reference>
<dbReference type="KEGG" id="psoj:PHYSODRAFT_306321"/>
<evidence type="ECO:0000256" key="1">
    <source>
        <dbReference type="ARBA" id="ARBA00004613"/>
    </source>
</evidence>
<evidence type="ECO:0000256" key="2">
    <source>
        <dbReference type="ARBA" id="ARBA00010400"/>
    </source>
</evidence>
<protein>
    <recommendedName>
        <fullName evidence="5">RxLR effector protein</fullName>
    </recommendedName>
</protein>
<organism evidence="6 7">
    <name type="scientific">Phytophthora sojae (strain P6497)</name>
    <name type="common">Soybean stem and root rot agent</name>
    <name type="synonym">Phytophthora megasperma f. sp. glycines</name>
    <dbReference type="NCBI Taxonomy" id="1094619"/>
    <lineage>
        <taxon>Eukaryota</taxon>
        <taxon>Sar</taxon>
        <taxon>Stramenopiles</taxon>
        <taxon>Oomycota</taxon>
        <taxon>Peronosporomycetes</taxon>
        <taxon>Peronosporales</taxon>
        <taxon>Peronosporaceae</taxon>
        <taxon>Phytophthora</taxon>
    </lineage>
</organism>
<evidence type="ECO:0000256" key="3">
    <source>
        <dbReference type="ARBA" id="ARBA00022525"/>
    </source>
</evidence>
<dbReference type="EMBL" id="JH159161">
    <property type="protein sequence ID" value="EGZ08406.1"/>
    <property type="molecule type" value="Genomic_DNA"/>
</dbReference>
<dbReference type="GeneID" id="20642704"/>
<dbReference type="InterPro" id="IPR031825">
    <property type="entry name" value="RXLR"/>
</dbReference>
<evidence type="ECO:0000313" key="6">
    <source>
        <dbReference type="EMBL" id="EGZ08406.1"/>
    </source>
</evidence>
<comment type="domain">
    <text evidence="5">The RxLR-dEER motif acts to carry the protein into the host cell cytoplasm through binding to cell surface phosphatidylinositol-3-phosphate.</text>
</comment>
<dbReference type="InParanoid" id="G5A930"/>
<comment type="similarity">
    <text evidence="2 5">Belongs to the RxLR effector family.</text>
</comment>
<dbReference type="RefSeq" id="XP_009536578.1">
    <property type="nucleotide sequence ID" value="XM_009538283.1"/>
</dbReference>
<gene>
    <name evidence="6" type="ORF">PHYSODRAFT_306321</name>
</gene>
<keyword evidence="7" id="KW-1185">Reference proteome</keyword>
<comment type="subcellular location">
    <subcellularLocation>
        <location evidence="1 5">Secreted</location>
    </subcellularLocation>
</comment>
<feature type="chain" id="PRO_5044998370" description="RxLR effector protein" evidence="5">
    <location>
        <begin position="20"/>
        <end position="116"/>
    </location>
</feature>